<comment type="caution">
    <text evidence="6">The sequence shown here is derived from an EMBL/GenBank/DDBJ whole genome shotgun (WGS) entry which is preliminary data.</text>
</comment>
<dbReference type="OrthoDB" id="2433088at2759"/>
<evidence type="ECO:0000313" key="6">
    <source>
        <dbReference type="EMBL" id="CAB5387804.1"/>
    </source>
</evidence>
<gene>
    <name evidence="6" type="ORF">CHRIB12_LOCUS20325</name>
</gene>
<keyword evidence="4" id="KW-0862">Zinc</keyword>
<keyword evidence="5" id="KW-0539">Nucleus</keyword>
<dbReference type="AlphaFoldDB" id="A0A916EFR8"/>
<dbReference type="VEuPathDB" id="FungiDB:RhiirFUN_002951"/>
<accession>A0A916EFR8</accession>
<evidence type="ECO:0000313" key="7">
    <source>
        <dbReference type="Proteomes" id="UP000684084"/>
    </source>
</evidence>
<protein>
    <submittedName>
        <fullName evidence="6">Uncharacterized protein</fullName>
    </submittedName>
</protein>
<evidence type="ECO:0000256" key="5">
    <source>
        <dbReference type="ARBA" id="ARBA00023242"/>
    </source>
</evidence>
<keyword evidence="2" id="KW-0479">Metal-binding</keyword>
<sequence>MKMTKQIIRIIKIGALYGHTLKKSQMIMVQNGRGVNIAATLNTKWTPYSDEIFREKLAIWITIDDQPFTVTECQEFKELVKVCNEKAELPSADTVRRDVLKLYNKYRIDVKHMLQNVLGKLSFTLDCWTSTNNIAFLGITCHFVDVDWCLKETLVDFIHLSGSHSGENLAKEFLKSIDEDFNILTKEILKNIKAGDAQEEDELLELVSQEEQEDNVNVEIIPKLRRLITSRQDGIQRILC</sequence>
<evidence type="ECO:0000256" key="4">
    <source>
        <dbReference type="ARBA" id="ARBA00022833"/>
    </source>
</evidence>
<dbReference type="InterPro" id="IPR052035">
    <property type="entry name" value="ZnF_BED_domain_contain"/>
</dbReference>
<organism evidence="6 7">
    <name type="scientific">Rhizophagus irregularis</name>
    <dbReference type="NCBI Taxonomy" id="588596"/>
    <lineage>
        <taxon>Eukaryota</taxon>
        <taxon>Fungi</taxon>
        <taxon>Fungi incertae sedis</taxon>
        <taxon>Mucoromycota</taxon>
        <taxon>Glomeromycotina</taxon>
        <taxon>Glomeromycetes</taxon>
        <taxon>Glomerales</taxon>
        <taxon>Glomeraceae</taxon>
        <taxon>Rhizophagus</taxon>
    </lineage>
</organism>
<comment type="subcellular location">
    <subcellularLocation>
        <location evidence="1">Nucleus</location>
    </subcellularLocation>
</comment>
<dbReference type="EMBL" id="CAGKOT010000059">
    <property type="protein sequence ID" value="CAB5387804.1"/>
    <property type="molecule type" value="Genomic_DNA"/>
</dbReference>
<reference evidence="6" key="1">
    <citation type="submission" date="2020-05" db="EMBL/GenBank/DDBJ databases">
        <authorList>
            <person name="Rincon C."/>
            <person name="Sanders R I."/>
            <person name="Robbins C."/>
            <person name="Chaturvedi A."/>
        </authorList>
    </citation>
    <scope>NUCLEOTIDE SEQUENCE</scope>
    <source>
        <strain evidence="6">CHB12</strain>
    </source>
</reference>
<dbReference type="Proteomes" id="UP000684084">
    <property type="component" value="Unassembled WGS sequence"/>
</dbReference>
<dbReference type="PANTHER" id="PTHR46481">
    <property type="entry name" value="ZINC FINGER BED DOMAIN-CONTAINING PROTEIN 4"/>
    <property type="match status" value="1"/>
</dbReference>
<name>A0A916EFR8_9GLOM</name>
<dbReference type="PANTHER" id="PTHR46481:SF10">
    <property type="entry name" value="ZINC FINGER BED DOMAIN-CONTAINING PROTEIN 39"/>
    <property type="match status" value="1"/>
</dbReference>
<evidence type="ECO:0000256" key="2">
    <source>
        <dbReference type="ARBA" id="ARBA00022723"/>
    </source>
</evidence>
<evidence type="ECO:0000256" key="1">
    <source>
        <dbReference type="ARBA" id="ARBA00004123"/>
    </source>
</evidence>
<dbReference type="GO" id="GO:0008270">
    <property type="term" value="F:zinc ion binding"/>
    <property type="evidence" value="ECO:0007669"/>
    <property type="project" value="UniProtKB-KW"/>
</dbReference>
<dbReference type="GO" id="GO:0005634">
    <property type="term" value="C:nucleus"/>
    <property type="evidence" value="ECO:0007669"/>
    <property type="project" value="UniProtKB-SubCell"/>
</dbReference>
<proteinExistence type="predicted"/>
<keyword evidence="3" id="KW-0863">Zinc-finger</keyword>
<evidence type="ECO:0000256" key="3">
    <source>
        <dbReference type="ARBA" id="ARBA00022771"/>
    </source>
</evidence>